<accession>A0A285L7E8</accession>
<evidence type="ECO:0000256" key="1">
    <source>
        <dbReference type="SAM" id="Phobius"/>
    </source>
</evidence>
<gene>
    <name evidence="2" type="ORF">SAMN04244553_1945</name>
</gene>
<dbReference type="OrthoDB" id="4529240at2"/>
<dbReference type="AlphaFoldDB" id="A0A285L7E8"/>
<dbReference type="RefSeq" id="WP_097244685.1">
    <property type="nucleotide sequence ID" value="NZ_OBEG01000002.1"/>
</dbReference>
<keyword evidence="3" id="KW-1185">Reference proteome</keyword>
<reference evidence="2 3" key="1">
    <citation type="submission" date="2017-09" db="EMBL/GenBank/DDBJ databases">
        <authorList>
            <person name="Ehlers B."/>
            <person name="Leendertz F.H."/>
        </authorList>
    </citation>
    <scope>NUCLEOTIDE SEQUENCE [LARGE SCALE GENOMIC DNA]</scope>
    <source>
        <strain evidence="2 3">DSM 45537</strain>
    </source>
</reference>
<name>A0A285L7E8_9NOCA</name>
<dbReference type="Proteomes" id="UP000219565">
    <property type="component" value="Unassembled WGS sequence"/>
</dbReference>
<evidence type="ECO:0000313" key="3">
    <source>
        <dbReference type="Proteomes" id="UP000219565"/>
    </source>
</evidence>
<protein>
    <submittedName>
        <fullName evidence="2">DNA segregation ATPase FtsK/SpoIIIE, S-DNA-T family</fullName>
    </submittedName>
</protein>
<proteinExistence type="predicted"/>
<feature type="transmembrane region" description="Helical" evidence="1">
    <location>
        <begin position="12"/>
        <end position="37"/>
    </location>
</feature>
<keyword evidence="1" id="KW-0812">Transmembrane</keyword>
<feature type="transmembrane region" description="Helical" evidence="1">
    <location>
        <begin position="43"/>
        <end position="76"/>
    </location>
</feature>
<organism evidence="2 3">
    <name type="scientific">Nocardia amikacinitolerans</name>
    <dbReference type="NCBI Taxonomy" id="756689"/>
    <lineage>
        <taxon>Bacteria</taxon>
        <taxon>Bacillati</taxon>
        <taxon>Actinomycetota</taxon>
        <taxon>Actinomycetes</taxon>
        <taxon>Mycobacteriales</taxon>
        <taxon>Nocardiaceae</taxon>
        <taxon>Nocardia</taxon>
    </lineage>
</organism>
<keyword evidence="1" id="KW-0472">Membrane</keyword>
<sequence>MTTKTHTDRDPFDLLGLAVLNLGAGLITGLGVTVWWALLFPMVSAPIALAVTAGVFLGPAWAAMVVGVSAAGMVLWRDRSPETFERWVSRRARHRFLTWLRYRRRWTRLMSACHLTVTADDRTTVPRLLGVRIGDSVDRVRVRMLPGHCPADWENRVAHLAHAFGAQECRATITGPATVELAFRHGDSLADPIALPHIDGGLDWGKEAA</sequence>
<dbReference type="EMBL" id="OBEG01000002">
    <property type="protein sequence ID" value="SNY80383.1"/>
    <property type="molecule type" value="Genomic_DNA"/>
</dbReference>
<evidence type="ECO:0000313" key="2">
    <source>
        <dbReference type="EMBL" id="SNY80383.1"/>
    </source>
</evidence>
<keyword evidence="1" id="KW-1133">Transmembrane helix</keyword>